<evidence type="ECO:0000313" key="2">
    <source>
        <dbReference type="Proteomes" id="UP000887578"/>
    </source>
</evidence>
<dbReference type="InterPro" id="IPR036812">
    <property type="entry name" value="NAD(P)_OxRdtase_dom_sf"/>
</dbReference>
<dbReference type="Pfam" id="PF00248">
    <property type="entry name" value="Aldo_ket_red"/>
    <property type="match status" value="1"/>
</dbReference>
<dbReference type="CDD" id="cd19071">
    <property type="entry name" value="AKR_AKR1-5-like"/>
    <property type="match status" value="1"/>
</dbReference>
<organism evidence="2 3">
    <name type="scientific">Panagrolaimus davidi</name>
    <dbReference type="NCBI Taxonomy" id="227884"/>
    <lineage>
        <taxon>Eukaryota</taxon>
        <taxon>Metazoa</taxon>
        <taxon>Ecdysozoa</taxon>
        <taxon>Nematoda</taxon>
        <taxon>Chromadorea</taxon>
        <taxon>Rhabditida</taxon>
        <taxon>Tylenchina</taxon>
        <taxon>Panagrolaimomorpha</taxon>
        <taxon>Panagrolaimoidea</taxon>
        <taxon>Panagrolaimidae</taxon>
        <taxon>Panagrolaimus</taxon>
    </lineage>
</organism>
<feature type="domain" description="NADP-dependent oxidoreductase" evidence="1">
    <location>
        <begin position="23"/>
        <end position="202"/>
    </location>
</feature>
<evidence type="ECO:0000259" key="1">
    <source>
        <dbReference type="Pfam" id="PF00248"/>
    </source>
</evidence>
<sequence length="286" mass="32748">MASHTVTTSAGVKMPRFIYGTAWKKDRTTELVVKAVLNGFRGIDTACQPKHYQEDLVGQALLTLQKEHNISRENLFIQTKFTSLDGQDPQRIPYDRNAPLKEQVRQSFAKSLSNLHTDYIDSLVMHGPMRAYDKTLEVWHVFEELHSQGKVKQLGISNFYDPEAVARLYSDAKVKPAVIQNRFYADSGYDILIRKFCKEHNIYYQSFWTLTANPTIINSNAVKKMAEKRGITTSQIFFRFMMDIEVIPLTGTTNETHMKQDLAVLDMPSLSSEEIQIINEMLSDSI</sequence>
<dbReference type="SUPFAM" id="SSF51430">
    <property type="entry name" value="NAD(P)-linked oxidoreductase"/>
    <property type="match status" value="1"/>
</dbReference>
<dbReference type="InterPro" id="IPR023210">
    <property type="entry name" value="NADP_OxRdtase_dom"/>
</dbReference>
<proteinExistence type="predicted"/>
<dbReference type="WBParaSite" id="PDA_v2.g10979.t1">
    <property type="protein sequence ID" value="PDA_v2.g10979.t1"/>
    <property type="gene ID" value="PDA_v2.g10979"/>
</dbReference>
<dbReference type="PANTHER" id="PTHR43827">
    <property type="entry name" value="2,5-DIKETO-D-GLUCONIC ACID REDUCTASE"/>
    <property type="match status" value="1"/>
</dbReference>
<dbReference type="Proteomes" id="UP000887578">
    <property type="component" value="Unplaced"/>
</dbReference>
<evidence type="ECO:0000313" key="3">
    <source>
        <dbReference type="WBParaSite" id="PDA_v2.g10979.t1"/>
    </source>
</evidence>
<dbReference type="PRINTS" id="PR00069">
    <property type="entry name" value="ALDKETRDTASE"/>
</dbReference>
<protein>
    <submittedName>
        <fullName evidence="3">NADP-dependent oxidoreductase domain-containing protein</fullName>
    </submittedName>
</protein>
<dbReference type="InterPro" id="IPR018170">
    <property type="entry name" value="Aldo/ket_reductase_CS"/>
</dbReference>
<reference evidence="3" key="1">
    <citation type="submission" date="2022-11" db="UniProtKB">
        <authorList>
            <consortium name="WormBaseParasite"/>
        </authorList>
    </citation>
    <scope>IDENTIFICATION</scope>
</reference>
<dbReference type="Gene3D" id="3.20.20.100">
    <property type="entry name" value="NADP-dependent oxidoreductase domain"/>
    <property type="match status" value="1"/>
</dbReference>
<keyword evidence="2" id="KW-1185">Reference proteome</keyword>
<dbReference type="PROSITE" id="PS00062">
    <property type="entry name" value="ALDOKETO_REDUCTASE_2"/>
    <property type="match status" value="1"/>
</dbReference>
<dbReference type="InterPro" id="IPR020471">
    <property type="entry name" value="AKR"/>
</dbReference>
<dbReference type="AlphaFoldDB" id="A0A914NZQ2"/>
<name>A0A914NZQ2_9BILA</name>
<dbReference type="GO" id="GO:0016491">
    <property type="term" value="F:oxidoreductase activity"/>
    <property type="evidence" value="ECO:0007669"/>
    <property type="project" value="InterPro"/>
</dbReference>
<dbReference type="PANTHER" id="PTHR43827:SF8">
    <property type="entry name" value="ALDO_KETO REDUCTASE FAMILY PROTEIN"/>
    <property type="match status" value="1"/>
</dbReference>
<accession>A0A914NZQ2</accession>